<evidence type="ECO:0000313" key="2">
    <source>
        <dbReference type="EMBL" id="OQV25904.1"/>
    </source>
</evidence>
<name>A0A1W0XEK7_HYPEX</name>
<dbReference type="OrthoDB" id="6628820at2759"/>
<dbReference type="EMBL" id="MTYJ01000001">
    <property type="protein sequence ID" value="OQV25904.1"/>
    <property type="molecule type" value="Genomic_DNA"/>
</dbReference>
<keyword evidence="3" id="KW-1185">Reference proteome</keyword>
<organism evidence="2 3">
    <name type="scientific">Hypsibius exemplaris</name>
    <name type="common">Freshwater tardigrade</name>
    <dbReference type="NCBI Taxonomy" id="2072580"/>
    <lineage>
        <taxon>Eukaryota</taxon>
        <taxon>Metazoa</taxon>
        <taxon>Ecdysozoa</taxon>
        <taxon>Tardigrada</taxon>
        <taxon>Eutardigrada</taxon>
        <taxon>Parachela</taxon>
        <taxon>Hypsibioidea</taxon>
        <taxon>Hypsibiidae</taxon>
        <taxon>Hypsibius</taxon>
    </lineage>
</organism>
<comment type="caution">
    <text evidence="2">The sequence shown here is derived from an EMBL/GenBank/DDBJ whole genome shotgun (WGS) entry which is preliminary data.</text>
</comment>
<dbReference type="Proteomes" id="UP000192578">
    <property type="component" value="Unassembled WGS sequence"/>
</dbReference>
<feature type="region of interest" description="Disordered" evidence="1">
    <location>
        <begin position="63"/>
        <end position="90"/>
    </location>
</feature>
<sequence length="317" mass="35582">MNHPKKLQPRLPEQSAALQQTMLQWLAVFLAIRNGERDEPGFDAKCADFSDILVDLIDTLPGPKHPASRFHRQRKEAKKTGQRKAEEQEKLDSHFKLEMTTDTVLEAAKDIRIDTSPGPDRVHIVKKKAIRDLSTEIEASIATLAVPPDKIPPLTNELSVHCSPVLKLREEKRKQEFDKWATIRQRGQGVELYQQCPAANGWIYNRHGLLSSEWITGLKMLTNSAAVLELQGRSGNGHLCRSQGFTEIVTLSHVLGKCLKGELHRNSRHDNVEKSIREALRKTGLEVDNEVHCSADIVAIDLGRDLLSIPPSVSRLT</sequence>
<reference evidence="3" key="1">
    <citation type="submission" date="2017-01" db="EMBL/GenBank/DDBJ databases">
        <title>Comparative genomics of anhydrobiosis in the tardigrade Hypsibius dujardini.</title>
        <authorList>
            <person name="Yoshida Y."/>
            <person name="Koutsovoulos G."/>
            <person name="Laetsch D."/>
            <person name="Stevens L."/>
            <person name="Kumar S."/>
            <person name="Horikawa D."/>
            <person name="Ishino K."/>
            <person name="Komine S."/>
            <person name="Tomita M."/>
            <person name="Blaxter M."/>
            <person name="Arakawa K."/>
        </authorList>
    </citation>
    <scope>NUCLEOTIDE SEQUENCE [LARGE SCALE GENOMIC DNA]</scope>
    <source>
        <strain evidence="3">Z151</strain>
    </source>
</reference>
<evidence type="ECO:0000256" key="1">
    <source>
        <dbReference type="SAM" id="MobiDB-lite"/>
    </source>
</evidence>
<protein>
    <submittedName>
        <fullName evidence="2">Uncharacterized protein</fullName>
    </submittedName>
</protein>
<evidence type="ECO:0000313" key="3">
    <source>
        <dbReference type="Proteomes" id="UP000192578"/>
    </source>
</evidence>
<accession>A0A1W0XEK7</accession>
<proteinExistence type="predicted"/>
<feature type="compositionally biased region" description="Basic residues" evidence="1">
    <location>
        <begin position="66"/>
        <end position="82"/>
    </location>
</feature>
<dbReference type="AlphaFoldDB" id="A0A1W0XEK7"/>
<gene>
    <name evidence="2" type="ORF">BV898_00047</name>
</gene>